<organism evidence="1 2">
    <name type="scientific">Morus notabilis</name>
    <dbReference type="NCBI Taxonomy" id="981085"/>
    <lineage>
        <taxon>Eukaryota</taxon>
        <taxon>Viridiplantae</taxon>
        <taxon>Streptophyta</taxon>
        <taxon>Embryophyta</taxon>
        <taxon>Tracheophyta</taxon>
        <taxon>Spermatophyta</taxon>
        <taxon>Magnoliopsida</taxon>
        <taxon>eudicotyledons</taxon>
        <taxon>Gunneridae</taxon>
        <taxon>Pentapetalae</taxon>
        <taxon>rosids</taxon>
        <taxon>fabids</taxon>
        <taxon>Rosales</taxon>
        <taxon>Moraceae</taxon>
        <taxon>Moreae</taxon>
        <taxon>Morus</taxon>
    </lineage>
</organism>
<reference evidence="2" key="1">
    <citation type="submission" date="2013-01" db="EMBL/GenBank/DDBJ databases">
        <title>Draft Genome Sequence of a Mulberry Tree, Morus notabilis C.K. Schneid.</title>
        <authorList>
            <person name="He N."/>
            <person name="Zhao S."/>
        </authorList>
    </citation>
    <scope>NUCLEOTIDE SEQUENCE</scope>
</reference>
<protein>
    <submittedName>
        <fullName evidence="1">Uncharacterized protein</fullName>
    </submittedName>
</protein>
<name>W9RCS9_9ROSA</name>
<dbReference type="Proteomes" id="UP000030645">
    <property type="component" value="Unassembled WGS sequence"/>
</dbReference>
<gene>
    <name evidence="1" type="ORF">L484_025369</name>
</gene>
<evidence type="ECO:0000313" key="2">
    <source>
        <dbReference type="Proteomes" id="UP000030645"/>
    </source>
</evidence>
<proteinExistence type="predicted"/>
<dbReference type="EMBL" id="KE344510">
    <property type="protein sequence ID" value="EXB65290.1"/>
    <property type="molecule type" value="Genomic_DNA"/>
</dbReference>
<accession>W9RCS9</accession>
<evidence type="ECO:0000313" key="1">
    <source>
        <dbReference type="EMBL" id="EXB65290.1"/>
    </source>
</evidence>
<dbReference type="AlphaFoldDB" id="W9RCS9"/>
<sequence>MSKEFGFSGDPMFVAAADRDPMWVGASRLDLDDIPSFEIWSSLFAGEPLIVWAFHGPAGDGSGGGCGAMAIGEER</sequence>
<keyword evidence="2" id="KW-1185">Reference proteome</keyword>